<feature type="transmembrane region" description="Helical" evidence="5">
    <location>
        <begin position="129"/>
        <end position="145"/>
    </location>
</feature>
<feature type="transmembrane region" description="Helical" evidence="5">
    <location>
        <begin position="412"/>
        <end position="429"/>
    </location>
</feature>
<feature type="transmembrane region" description="Helical" evidence="5">
    <location>
        <begin position="151"/>
        <end position="173"/>
    </location>
</feature>
<dbReference type="Gene3D" id="1.20.1740.10">
    <property type="entry name" value="Amino acid/polyamine transporter I"/>
    <property type="match status" value="1"/>
</dbReference>
<proteinExistence type="predicted"/>
<dbReference type="STRING" id="1529.SAMN04487885_11245"/>
<dbReference type="eggNOG" id="COG0531">
    <property type="taxonomic scope" value="Bacteria"/>
</dbReference>
<dbReference type="GO" id="GO:0015179">
    <property type="term" value="F:L-amino acid transmembrane transporter activity"/>
    <property type="evidence" value="ECO:0007669"/>
    <property type="project" value="TreeGrafter"/>
</dbReference>
<dbReference type="Proteomes" id="UP000182135">
    <property type="component" value="Unassembled WGS sequence"/>
</dbReference>
<dbReference type="GO" id="GO:0016020">
    <property type="term" value="C:membrane"/>
    <property type="evidence" value="ECO:0007669"/>
    <property type="project" value="UniProtKB-SubCell"/>
</dbReference>
<name>A0A1I2M493_9CLOT</name>
<protein>
    <submittedName>
        <fullName evidence="6">Serine/threonine exchange transporter, LAT family</fullName>
    </submittedName>
</protein>
<evidence type="ECO:0000256" key="2">
    <source>
        <dbReference type="ARBA" id="ARBA00022692"/>
    </source>
</evidence>
<dbReference type="InterPro" id="IPR050598">
    <property type="entry name" value="AminoAcid_Transporter"/>
</dbReference>
<keyword evidence="7" id="KW-1185">Reference proteome</keyword>
<sequence>MSESKLKKNISFLEAMAIVVGMIIGSGVFLKPGIVLQNAGTPALAITAWIAGGIITLASALTIAEIAAAIPKSGGLYTYLKDLYGDVFGFLLGWVQTIISYPASVAAQAIAFATYTSFFWPISAAQQKIVAICVLGFILLMNVLATKYGGVIQVVATIGKLVPIVAIILFGIINSSSFQITGTDTISGGNGFGVAILGTLWAYEGWISVTNMAGELKKPTRDLPRVISLGVLFVVVVYAIFNLAIFRAIPINEVVTSSVPAADAAIALFGKNGAMFITAGIMVSVFGALNGFLMTGARIPFAMGEEKMLPGSSFLSKVSKKFHTPANALILESILAVIYILTGTFNTLTDLLVFVLWIFFTMGVFGVFRLRKRMPKKEGLYRVPFFPITPIVGILGGLYILISTVISNPTQSLVGIIITLIGLPVYYFIKRK</sequence>
<evidence type="ECO:0000256" key="4">
    <source>
        <dbReference type="ARBA" id="ARBA00023136"/>
    </source>
</evidence>
<keyword evidence="2 5" id="KW-0812">Transmembrane</keyword>
<dbReference type="PANTHER" id="PTHR11785">
    <property type="entry name" value="AMINO ACID TRANSPORTER"/>
    <property type="match status" value="1"/>
</dbReference>
<accession>A0A1I2M493</accession>
<dbReference type="AlphaFoldDB" id="A0A1I2M493"/>
<feature type="transmembrane region" description="Helical" evidence="5">
    <location>
        <begin position="46"/>
        <end position="71"/>
    </location>
</feature>
<evidence type="ECO:0000313" key="6">
    <source>
        <dbReference type="EMBL" id="SFF84061.1"/>
    </source>
</evidence>
<keyword evidence="4 5" id="KW-0472">Membrane</keyword>
<organism evidence="6 7">
    <name type="scientific">Clostridium cadaveris</name>
    <dbReference type="NCBI Taxonomy" id="1529"/>
    <lineage>
        <taxon>Bacteria</taxon>
        <taxon>Bacillati</taxon>
        <taxon>Bacillota</taxon>
        <taxon>Clostridia</taxon>
        <taxon>Eubacteriales</taxon>
        <taxon>Clostridiaceae</taxon>
        <taxon>Clostridium</taxon>
    </lineage>
</organism>
<dbReference type="RefSeq" id="WP_074845557.1">
    <property type="nucleotide sequence ID" value="NZ_FOOE01000012.1"/>
</dbReference>
<evidence type="ECO:0000256" key="5">
    <source>
        <dbReference type="SAM" id="Phobius"/>
    </source>
</evidence>
<dbReference type="EMBL" id="FOOE01000012">
    <property type="protein sequence ID" value="SFF84061.1"/>
    <property type="molecule type" value="Genomic_DNA"/>
</dbReference>
<dbReference type="Pfam" id="PF13520">
    <property type="entry name" value="AA_permease_2"/>
    <property type="match status" value="1"/>
</dbReference>
<feature type="transmembrane region" description="Helical" evidence="5">
    <location>
        <begin position="383"/>
        <end position="406"/>
    </location>
</feature>
<evidence type="ECO:0000256" key="3">
    <source>
        <dbReference type="ARBA" id="ARBA00022989"/>
    </source>
</evidence>
<dbReference type="PANTHER" id="PTHR11785:SF512">
    <property type="entry name" value="SOBREMESA, ISOFORM B"/>
    <property type="match status" value="1"/>
</dbReference>
<feature type="transmembrane region" description="Helical" evidence="5">
    <location>
        <begin position="326"/>
        <end position="345"/>
    </location>
</feature>
<comment type="subcellular location">
    <subcellularLocation>
        <location evidence="1">Membrane</location>
        <topology evidence="1">Multi-pass membrane protein</topology>
    </subcellularLocation>
</comment>
<evidence type="ECO:0000256" key="1">
    <source>
        <dbReference type="ARBA" id="ARBA00004141"/>
    </source>
</evidence>
<feature type="transmembrane region" description="Helical" evidence="5">
    <location>
        <begin position="351"/>
        <end position="371"/>
    </location>
</feature>
<feature type="transmembrane region" description="Helical" evidence="5">
    <location>
        <begin position="273"/>
        <end position="293"/>
    </location>
</feature>
<dbReference type="OrthoDB" id="3181223at2"/>
<reference evidence="6 7" key="1">
    <citation type="submission" date="2016-10" db="EMBL/GenBank/DDBJ databases">
        <authorList>
            <person name="de Groot N.N."/>
        </authorList>
    </citation>
    <scope>NUCLEOTIDE SEQUENCE [LARGE SCALE GENOMIC DNA]</scope>
    <source>
        <strain evidence="6 7">NLAE-zl-G419</strain>
    </source>
</reference>
<feature type="transmembrane region" description="Helical" evidence="5">
    <location>
        <begin position="226"/>
        <end position="249"/>
    </location>
</feature>
<feature type="transmembrane region" description="Helical" evidence="5">
    <location>
        <begin position="12"/>
        <end position="34"/>
    </location>
</feature>
<feature type="transmembrane region" description="Helical" evidence="5">
    <location>
        <begin position="83"/>
        <end position="99"/>
    </location>
</feature>
<gene>
    <name evidence="6" type="ORF">SAMN04487885_11245</name>
</gene>
<keyword evidence="3 5" id="KW-1133">Transmembrane helix</keyword>
<dbReference type="InterPro" id="IPR002293">
    <property type="entry name" value="AA/rel_permease1"/>
</dbReference>
<dbReference type="PIRSF" id="PIRSF006060">
    <property type="entry name" value="AA_transporter"/>
    <property type="match status" value="1"/>
</dbReference>
<evidence type="ECO:0000313" key="7">
    <source>
        <dbReference type="Proteomes" id="UP000182135"/>
    </source>
</evidence>